<evidence type="ECO:0000313" key="1">
    <source>
        <dbReference type="EMBL" id="CAK0799439.1"/>
    </source>
</evidence>
<evidence type="ECO:0008006" key="3">
    <source>
        <dbReference type="Google" id="ProtNLM"/>
    </source>
</evidence>
<dbReference type="Proteomes" id="UP001189429">
    <property type="component" value="Unassembled WGS sequence"/>
</dbReference>
<keyword evidence="2" id="KW-1185">Reference proteome</keyword>
<reference evidence="1" key="1">
    <citation type="submission" date="2023-10" db="EMBL/GenBank/DDBJ databases">
        <authorList>
            <person name="Chen Y."/>
            <person name="Shah S."/>
            <person name="Dougan E. K."/>
            <person name="Thang M."/>
            <person name="Chan C."/>
        </authorList>
    </citation>
    <scope>NUCLEOTIDE SEQUENCE [LARGE SCALE GENOMIC DNA]</scope>
</reference>
<gene>
    <name evidence="1" type="ORF">PCOR1329_LOCUS7892</name>
</gene>
<protein>
    <recommendedName>
        <fullName evidence="3">Protein xylosyltransferase</fullName>
    </recommendedName>
</protein>
<evidence type="ECO:0000313" key="2">
    <source>
        <dbReference type="Proteomes" id="UP001189429"/>
    </source>
</evidence>
<name>A0ABN9Q1D8_9DINO</name>
<accession>A0ABN9Q1D8</accession>
<dbReference type="EMBL" id="CAUYUJ010002149">
    <property type="protein sequence ID" value="CAK0799439.1"/>
    <property type="molecule type" value="Genomic_DNA"/>
</dbReference>
<organism evidence="1 2">
    <name type="scientific">Prorocentrum cordatum</name>
    <dbReference type="NCBI Taxonomy" id="2364126"/>
    <lineage>
        <taxon>Eukaryota</taxon>
        <taxon>Sar</taxon>
        <taxon>Alveolata</taxon>
        <taxon>Dinophyceae</taxon>
        <taxon>Prorocentrales</taxon>
        <taxon>Prorocentraceae</taxon>
        <taxon>Prorocentrum</taxon>
    </lineage>
</organism>
<proteinExistence type="predicted"/>
<sequence>MDARAAARNEANAAFETAGMRGPCGRIDGREEGFWSSDRLAADGSSGSSLRFDLHSCELHRYTASEARRCLAGKHLVLVGDSLMRYPYLSLVHLLHRGSYPDPGLPLWQFRRGEEFPNVCQEKDYQDMHGWLGRANLSEYSGWPAFMIHTSQYFDGHERCDCFRSTIEETVENRYFKDPSSGTAISYFTKTYLPIHGHWPVPRGSPPPGFLTPEAYAEIGRSKVTWNVSNADFVNTVLPLVEELQGPVHTVLWNQGLWSEPTVEEMQGMARSTRDFFRNRSAQFFWKTTTRAGAQTAEELDGFLRLQRSYARALDGMGWRILDAARTTRDLTAIVEEGMNPALWKDLFNQGPVATANRSMKLEVRAVHWDPYHYRPWVYAELNNLWLNMLCNE</sequence>
<comment type="caution">
    <text evidence="1">The sequence shown here is derived from an EMBL/GenBank/DDBJ whole genome shotgun (WGS) entry which is preliminary data.</text>
</comment>